<dbReference type="OrthoDB" id="4382070at2"/>
<feature type="transmembrane region" description="Helical" evidence="1">
    <location>
        <begin position="233"/>
        <end position="250"/>
    </location>
</feature>
<feature type="transmembrane region" description="Helical" evidence="1">
    <location>
        <begin position="105"/>
        <end position="122"/>
    </location>
</feature>
<dbReference type="EMBL" id="LT629765">
    <property type="protein sequence ID" value="SDS61977.1"/>
    <property type="molecule type" value="Genomic_DNA"/>
</dbReference>
<evidence type="ECO:0000313" key="3">
    <source>
        <dbReference type="Proteomes" id="UP000182237"/>
    </source>
</evidence>
<keyword evidence="1" id="KW-0472">Membrane</keyword>
<keyword evidence="3" id="KW-1185">Reference proteome</keyword>
<reference evidence="2 3" key="1">
    <citation type="submission" date="2016-10" db="EMBL/GenBank/DDBJ databases">
        <authorList>
            <person name="de Groot N.N."/>
        </authorList>
    </citation>
    <scope>NUCLEOTIDE SEQUENCE [LARGE SCALE GENOMIC DNA]</scope>
    <source>
        <strain evidence="2 3">DSM 45434</strain>
    </source>
</reference>
<protein>
    <recommendedName>
        <fullName evidence="4">Magnesium transporter NIPA</fullName>
    </recommendedName>
</protein>
<gene>
    <name evidence="2" type="ORF">SAMN04488539_2036</name>
</gene>
<accession>A0A1H1TP16</accession>
<dbReference type="STRING" id="1203190.GCA_000312345_00895"/>
<proteinExistence type="predicted"/>
<evidence type="ECO:0000313" key="2">
    <source>
        <dbReference type="EMBL" id="SDS61977.1"/>
    </source>
</evidence>
<feature type="transmembrane region" description="Helical" evidence="1">
    <location>
        <begin position="6"/>
        <end position="24"/>
    </location>
</feature>
<name>A0A1H1TP16_9CORY</name>
<feature type="transmembrane region" description="Helical" evidence="1">
    <location>
        <begin position="44"/>
        <end position="62"/>
    </location>
</feature>
<dbReference type="Proteomes" id="UP000182237">
    <property type="component" value="Chromosome I"/>
</dbReference>
<dbReference type="PANTHER" id="PTHR40761:SF1">
    <property type="entry name" value="CONSERVED INTEGRAL MEMBRANE ALANINE VALINE AND LEUCINE RICH PROTEIN-RELATED"/>
    <property type="match status" value="1"/>
</dbReference>
<feature type="transmembrane region" description="Helical" evidence="1">
    <location>
        <begin position="262"/>
        <end position="280"/>
    </location>
</feature>
<feature type="transmembrane region" description="Helical" evidence="1">
    <location>
        <begin position="202"/>
        <end position="221"/>
    </location>
</feature>
<feature type="transmembrane region" description="Helical" evidence="1">
    <location>
        <begin position="134"/>
        <end position="153"/>
    </location>
</feature>
<feature type="transmembrane region" description="Helical" evidence="1">
    <location>
        <begin position="165"/>
        <end position="182"/>
    </location>
</feature>
<dbReference type="NCBIfam" id="NF038012">
    <property type="entry name" value="DMT_1"/>
    <property type="match status" value="1"/>
</dbReference>
<organism evidence="2 3">
    <name type="scientific">Corynebacterium timonense</name>
    <dbReference type="NCBI Taxonomy" id="441500"/>
    <lineage>
        <taxon>Bacteria</taxon>
        <taxon>Bacillati</taxon>
        <taxon>Actinomycetota</taxon>
        <taxon>Actinomycetes</taxon>
        <taxon>Mycobacteriales</taxon>
        <taxon>Corynebacteriaceae</taxon>
        <taxon>Corynebacterium</taxon>
    </lineage>
</organism>
<keyword evidence="1" id="KW-1133">Transmembrane helix</keyword>
<evidence type="ECO:0008006" key="4">
    <source>
        <dbReference type="Google" id="ProtNLM"/>
    </source>
</evidence>
<sequence>MHSNALAAFFALLSAAMIAVGTVWRHRILRSGLSQWEANASPLASLRTPAWWLSIALAFGAYGMQALALAVGSLLVVQPVLVLSLMLTLVLAARVERRRMEADETFWAIVLTLCVGVLVFFGRPLPGDRPSRTWEWVAAIALGALVCGALFAAAYRRPTPAPTKALLYGIVCGAAFGFLAVFAKVSVDAFTAGGLDELLGTWQLWALLATAVVGTAVQQYAFGAGTLSRSLPAMKITEPIVALALGFTLLGEDFAVSSVPGWLAISVAVVGMVGATGMLSRRPDPRHQP</sequence>
<dbReference type="RefSeq" id="WP_019193736.1">
    <property type="nucleotide sequence ID" value="NZ_LT629765.1"/>
</dbReference>
<dbReference type="AlphaFoldDB" id="A0A1H1TP16"/>
<feature type="transmembrane region" description="Helical" evidence="1">
    <location>
        <begin position="68"/>
        <end position="93"/>
    </location>
</feature>
<keyword evidence="1" id="KW-0812">Transmembrane</keyword>
<evidence type="ECO:0000256" key="1">
    <source>
        <dbReference type="SAM" id="Phobius"/>
    </source>
</evidence>
<dbReference type="eggNOG" id="COG0697">
    <property type="taxonomic scope" value="Bacteria"/>
</dbReference>
<dbReference type="PANTHER" id="PTHR40761">
    <property type="entry name" value="CONSERVED INTEGRAL MEMBRANE ALANINE VALINE AND LEUCINE RICH PROTEIN-RELATED"/>
    <property type="match status" value="1"/>
</dbReference>